<accession>A0A2T0VM63</accession>
<comment type="caution">
    <text evidence="1">The sequence shown here is derived from an EMBL/GenBank/DDBJ whole genome shotgun (WGS) entry which is preliminary data.</text>
</comment>
<proteinExistence type="predicted"/>
<evidence type="ECO:0000313" key="2">
    <source>
        <dbReference type="Proteomes" id="UP000239896"/>
    </source>
</evidence>
<dbReference type="EMBL" id="PVTM01000008">
    <property type="protein sequence ID" value="PRY71366.1"/>
    <property type="molecule type" value="Genomic_DNA"/>
</dbReference>
<evidence type="ECO:0000313" key="1">
    <source>
        <dbReference type="EMBL" id="PRY71366.1"/>
    </source>
</evidence>
<dbReference type="Proteomes" id="UP000239896">
    <property type="component" value="Unassembled WGS sequence"/>
</dbReference>
<protein>
    <submittedName>
        <fullName evidence="1">Uncharacterized protein</fullName>
    </submittedName>
</protein>
<dbReference type="AlphaFoldDB" id="A0A2T0VM63"/>
<keyword evidence="2" id="KW-1185">Reference proteome</keyword>
<sequence length="72" mass="7678">MTRIRRMTVTLPPRLRHLAEHEARRIAHEAAARLGDDAPCRLSVTVEGRGTSGFGLAAAVGRSVATSTKGRG</sequence>
<organism evidence="1 2">
    <name type="scientific">Halomonas ventosae</name>
    <dbReference type="NCBI Taxonomy" id="229007"/>
    <lineage>
        <taxon>Bacteria</taxon>
        <taxon>Pseudomonadati</taxon>
        <taxon>Pseudomonadota</taxon>
        <taxon>Gammaproteobacteria</taxon>
        <taxon>Oceanospirillales</taxon>
        <taxon>Halomonadaceae</taxon>
        <taxon>Halomonas</taxon>
    </lineage>
</organism>
<reference evidence="1 2" key="1">
    <citation type="submission" date="2018-03" db="EMBL/GenBank/DDBJ databases">
        <title>Comparative analysis of microorganisms from saline springs in Andes Mountain Range, Colombia.</title>
        <authorList>
            <person name="Rubin E."/>
        </authorList>
    </citation>
    <scope>NUCLEOTIDE SEQUENCE [LARGE SCALE GENOMIC DNA]</scope>
    <source>
        <strain evidence="1 2">USBA 854</strain>
    </source>
</reference>
<gene>
    <name evidence="1" type="ORF">BCL64_108127</name>
</gene>
<name>A0A2T0VM63_9GAMM</name>
<dbReference type="RefSeq" id="WP_106230998.1">
    <property type="nucleotide sequence ID" value="NZ_PVTM01000008.1"/>
</dbReference>